<feature type="signal peptide" evidence="2">
    <location>
        <begin position="1"/>
        <end position="18"/>
    </location>
</feature>
<sequence length="115" mass="12933">MTFIISFLLLILHHHVELTQSPYSYNLSSNSPYLFCLTPSSLSPSEPKTLSRDLPSTRNSPNSSTQHSSYQWWSGALNGAADAGFNIRFKGIIKSTTRFPKYAATRTFRRSIRCG</sequence>
<feature type="region of interest" description="Disordered" evidence="1">
    <location>
        <begin position="42"/>
        <end position="69"/>
    </location>
</feature>
<dbReference type="AlphaFoldDB" id="A0A0B2NXM1"/>
<proteinExistence type="predicted"/>
<evidence type="ECO:0000313" key="3">
    <source>
        <dbReference type="EMBL" id="KHN01765.1"/>
    </source>
</evidence>
<keyword evidence="2" id="KW-0732">Signal</keyword>
<accession>A0A0B2NXM1</accession>
<name>A0A0B2NXM1_GLYSO</name>
<gene>
    <name evidence="3" type="ORF">glysoja_047723</name>
</gene>
<reference evidence="3" key="1">
    <citation type="submission" date="2014-07" db="EMBL/GenBank/DDBJ databases">
        <title>Identification of a novel salt tolerance gene in wild soybean by whole-genome sequencing.</title>
        <authorList>
            <person name="Lam H.-M."/>
            <person name="Qi X."/>
            <person name="Li M.-W."/>
            <person name="Liu X."/>
            <person name="Xie M."/>
            <person name="Ni M."/>
            <person name="Xu X."/>
        </authorList>
    </citation>
    <scope>NUCLEOTIDE SEQUENCE [LARGE SCALE GENOMIC DNA]</scope>
    <source>
        <tissue evidence="3">Root</tissue>
    </source>
</reference>
<evidence type="ECO:0000256" key="1">
    <source>
        <dbReference type="SAM" id="MobiDB-lite"/>
    </source>
</evidence>
<dbReference type="EMBL" id="KN670780">
    <property type="protein sequence ID" value="KHN01765.1"/>
    <property type="molecule type" value="Genomic_DNA"/>
</dbReference>
<evidence type="ECO:0000256" key="2">
    <source>
        <dbReference type="SAM" id="SignalP"/>
    </source>
</evidence>
<organism evidence="3">
    <name type="scientific">Glycine soja</name>
    <name type="common">Wild soybean</name>
    <dbReference type="NCBI Taxonomy" id="3848"/>
    <lineage>
        <taxon>Eukaryota</taxon>
        <taxon>Viridiplantae</taxon>
        <taxon>Streptophyta</taxon>
        <taxon>Embryophyta</taxon>
        <taxon>Tracheophyta</taxon>
        <taxon>Spermatophyta</taxon>
        <taxon>Magnoliopsida</taxon>
        <taxon>eudicotyledons</taxon>
        <taxon>Gunneridae</taxon>
        <taxon>Pentapetalae</taxon>
        <taxon>rosids</taxon>
        <taxon>fabids</taxon>
        <taxon>Fabales</taxon>
        <taxon>Fabaceae</taxon>
        <taxon>Papilionoideae</taxon>
        <taxon>50 kb inversion clade</taxon>
        <taxon>NPAAA clade</taxon>
        <taxon>indigoferoid/millettioid clade</taxon>
        <taxon>Phaseoleae</taxon>
        <taxon>Glycine</taxon>
        <taxon>Glycine subgen. Soja</taxon>
    </lineage>
</organism>
<feature type="chain" id="PRO_5002091307" evidence="2">
    <location>
        <begin position="19"/>
        <end position="115"/>
    </location>
</feature>
<dbReference type="Proteomes" id="UP000053555">
    <property type="component" value="Unassembled WGS sequence"/>
</dbReference>
<protein>
    <submittedName>
        <fullName evidence="3">Uncharacterized protein</fullName>
    </submittedName>
</protein>